<reference evidence="2" key="2">
    <citation type="submission" date="2020-09" db="EMBL/GenBank/DDBJ databases">
        <authorList>
            <person name="Sun Q."/>
            <person name="Zhou Y."/>
        </authorList>
    </citation>
    <scope>NUCLEOTIDE SEQUENCE</scope>
    <source>
        <strain evidence="2">CGMCC 4.7368</strain>
    </source>
</reference>
<dbReference type="SUPFAM" id="SSF47413">
    <property type="entry name" value="lambda repressor-like DNA-binding domains"/>
    <property type="match status" value="1"/>
</dbReference>
<keyword evidence="3" id="KW-1185">Reference proteome</keyword>
<accession>A0A917YTL0</accession>
<evidence type="ECO:0000313" key="2">
    <source>
        <dbReference type="EMBL" id="GGO64044.1"/>
    </source>
</evidence>
<dbReference type="InterPro" id="IPR001387">
    <property type="entry name" value="Cro/C1-type_HTH"/>
</dbReference>
<proteinExistence type="predicted"/>
<evidence type="ECO:0000313" key="3">
    <source>
        <dbReference type="Proteomes" id="UP000646523"/>
    </source>
</evidence>
<protein>
    <submittedName>
        <fullName evidence="2">Transcriptional regulator</fullName>
    </submittedName>
</protein>
<gene>
    <name evidence="2" type="ORF">GCM10012289_12550</name>
</gene>
<dbReference type="CDD" id="cd00093">
    <property type="entry name" value="HTH_XRE"/>
    <property type="match status" value="1"/>
</dbReference>
<feature type="domain" description="HTH cro/C1-type" evidence="1">
    <location>
        <begin position="34"/>
        <end position="81"/>
    </location>
</feature>
<dbReference type="PROSITE" id="PS50943">
    <property type="entry name" value="HTH_CROC1"/>
    <property type="match status" value="1"/>
</dbReference>
<dbReference type="PANTHER" id="PTHR35010:SF2">
    <property type="entry name" value="BLL4672 PROTEIN"/>
    <property type="match status" value="1"/>
</dbReference>
<dbReference type="PANTHER" id="PTHR35010">
    <property type="entry name" value="BLL4672 PROTEIN-RELATED"/>
    <property type="match status" value="1"/>
</dbReference>
<sequence>MTINELGAYLRARREAVTPADVGLPAGARRRTPGLRRSELATLAGVSVEYLARLEQGRDRHPSVQVLGALADVLRLDPEERIHLRRLSKGADGGVLCPAGVPPARSVRPTVRALLDRLEPAPALLLNRLGEVLARTSGYERLAAPLGLLDGDPPSLVRFVFTDSRARAVYPDWERVADELVAVLKLESSRDDPHVSHLADELTVVAGAPFADRLAAPAGPPSPTGVERLTHPEAGELRLAYETLELPVKDGQRLVVYLPADDATALALDRLSGRRPGGLRAVND</sequence>
<dbReference type="EMBL" id="BMNH01000002">
    <property type="protein sequence ID" value="GGO64044.1"/>
    <property type="molecule type" value="Genomic_DNA"/>
</dbReference>
<dbReference type="Pfam" id="PF17765">
    <property type="entry name" value="MLTR_LBD"/>
    <property type="match status" value="1"/>
</dbReference>
<dbReference type="Pfam" id="PF13560">
    <property type="entry name" value="HTH_31"/>
    <property type="match status" value="1"/>
</dbReference>
<reference evidence="2" key="1">
    <citation type="journal article" date="2014" name="Int. J. Syst. Evol. Microbiol.">
        <title>Complete genome sequence of Corynebacterium casei LMG S-19264T (=DSM 44701T), isolated from a smear-ripened cheese.</title>
        <authorList>
            <consortium name="US DOE Joint Genome Institute (JGI-PGF)"/>
            <person name="Walter F."/>
            <person name="Albersmeier A."/>
            <person name="Kalinowski J."/>
            <person name="Ruckert C."/>
        </authorList>
    </citation>
    <scope>NUCLEOTIDE SEQUENCE</scope>
    <source>
        <strain evidence="2">CGMCC 4.7368</strain>
    </source>
</reference>
<dbReference type="SMART" id="SM00530">
    <property type="entry name" value="HTH_XRE"/>
    <property type="match status" value="1"/>
</dbReference>
<name>A0A917YTL0_9ACTN</name>
<dbReference type="Gene3D" id="3.30.450.180">
    <property type="match status" value="1"/>
</dbReference>
<dbReference type="Proteomes" id="UP000646523">
    <property type="component" value="Unassembled WGS sequence"/>
</dbReference>
<organism evidence="2 3">
    <name type="scientific">Nonomuraea cavernae</name>
    <dbReference type="NCBI Taxonomy" id="2045107"/>
    <lineage>
        <taxon>Bacteria</taxon>
        <taxon>Bacillati</taxon>
        <taxon>Actinomycetota</taxon>
        <taxon>Actinomycetes</taxon>
        <taxon>Streptosporangiales</taxon>
        <taxon>Streptosporangiaceae</taxon>
        <taxon>Nonomuraea</taxon>
    </lineage>
</organism>
<comment type="caution">
    <text evidence="2">The sequence shown here is derived from an EMBL/GenBank/DDBJ whole genome shotgun (WGS) entry which is preliminary data.</text>
</comment>
<dbReference type="RefSeq" id="WP_189122990.1">
    <property type="nucleotide sequence ID" value="NZ_BMNH01000002.1"/>
</dbReference>
<dbReference type="Gene3D" id="1.10.260.40">
    <property type="entry name" value="lambda repressor-like DNA-binding domains"/>
    <property type="match status" value="1"/>
</dbReference>
<dbReference type="GO" id="GO:0003677">
    <property type="term" value="F:DNA binding"/>
    <property type="evidence" value="ECO:0007669"/>
    <property type="project" value="InterPro"/>
</dbReference>
<dbReference type="InterPro" id="IPR010982">
    <property type="entry name" value="Lambda_DNA-bd_dom_sf"/>
</dbReference>
<evidence type="ECO:0000259" key="1">
    <source>
        <dbReference type="PROSITE" id="PS50943"/>
    </source>
</evidence>
<dbReference type="InterPro" id="IPR041413">
    <property type="entry name" value="MLTR_LBD"/>
</dbReference>
<dbReference type="AlphaFoldDB" id="A0A917YTL0"/>